<proteinExistence type="predicted"/>
<dbReference type="Gene3D" id="1.25.40.10">
    <property type="entry name" value="Tetratricopeptide repeat domain"/>
    <property type="match status" value="1"/>
</dbReference>
<protein>
    <submittedName>
        <fullName evidence="2">Uncharacterized protein</fullName>
    </submittedName>
</protein>
<dbReference type="EMBL" id="HBGD01010749">
    <property type="protein sequence ID" value="CAD9085582.1"/>
    <property type="molecule type" value="Transcribed_RNA"/>
</dbReference>
<sequence>MPKRSRSIISPLSSIESDFDVVFNAIGLSRRAKRRRIGLENQDSLLRFEGADRMHRSDDQGAQEEFSSNESAVPVQFRDHLACQERPQKVDHQSLQERITPGNPLAPKNTDLIHNDNDGHQRVVRPLEANNQEEMNHLQIDIGTLPADTDSTTTPTHTEMLEEADKFFNAKEWANSISCFKILLKKSPNHIQTLYKIACAHRELNHFEQSMHYFRQASALGHAKSLFSLGAVFWRWGNSSNCIPVDQCDQLAQKCFIHAANQGCVDAMPFVGSLYHFGRADSQRNISEAKRWYIKSLHCPETPSNLKACAAHNLGLIFLRDEDDAQKDYLLAKYYYDLAEKFGYDVGNAKQLVSKLILEQTCVRNV</sequence>
<accession>A0A7S1KTN0</accession>
<dbReference type="AlphaFoldDB" id="A0A7S1KTN0"/>
<dbReference type="InterPro" id="IPR011990">
    <property type="entry name" value="TPR-like_helical_dom_sf"/>
</dbReference>
<dbReference type="Pfam" id="PF08238">
    <property type="entry name" value="Sel1"/>
    <property type="match status" value="3"/>
</dbReference>
<organism evidence="2">
    <name type="scientific">Percolomonas cosmopolitus</name>
    <dbReference type="NCBI Taxonomy" id="63605"/>
    <lineage>
        <taxon>Eukaryota</taxon>
        <taxon>Discoba</taxon>
        <taxon>Heterolobosea</taxon>
        <taxon>Tetramitia</taxon>
        <taxon>Eutetramitia</taxon>
        <taxon>Percolomonadidae</taxon>
        <taxon>Percolomonas</taxon>
    </lineage>
</organism>
<gene>
    <name evidence="2" type="ORF">PCOS0759_LOCUS8836</name>
</gene>
<reference evidence="2" key="1">
    <citation type="submission" date="2021-01" db="EMBL/GenBank/DDBJ databases">
        <authorList>
            <person name="Corre E."/>
            <person name="Pelletier E."/>
            <person name="Niang G."/>
            <person name="Scheremetjew M."/>
            <person name="Finn R."/>
            <person name="Kale V."/>
            <person name="Holt S."/>
            <person name="Cochrane G."/>
            <person name="Meng A."/>
            <person name="Brown T."/>
            <person name="Cohen L."/>
        </authorList>
    </citation>
    <scope>NUCLEOTIDE SEQUENCE</scope>
    <source>
        <strain evidence="2">WS</strain>
    </source>
</reference>
<dbReference type="InterPro" id="IPR006597">
    <property type="entry name" value="Sel1-like"/>
</dbReference>
<evidence type="ECO:0000313" key="2">
    <source>
        <dbReference type="EMBL" id="CAD9085582.1"/>
    </source>
</evidence>
<dbReference type="SUPFAM" id="SSF81901">
    <property type="entry name" value="HCP-like"/>
    <property type="match status" value="1"/>
</dbReference>
<evidence type="ECO:0000256" key="1">
    <source>
        <dbReference type="SAM" id="MobiDB-lite"/>
    </source>
</evidence>
<name>A0A7S1KTN0_9EUKA</name>
<feature type="region of interest" description="Disordered" evidence="1">
    <location>
        <begin position="90"/>
        <end position="118"/>
    </location>
</feature>